<evidence type="ECO:0000313" key="4">
    <source>
        <dbReference type="EMBL" id="MEK8073410.1"/>
    </source>
</evidence>
<dbReference type="InterPro" id="IPR003399">
    <property type="entry name" value="Mce/MlaD"/>
</dbReference>
<dbReference type="Proteomes" id="UP001456513">
    <property type="component" value="Unassembled WGS sequence"/>
</dbReference>
<feature type="domain" description="Mammalian cell entry C-terminal" evidence="3">
    <location>
        <begin position="115"/>
        <end position="295"/>
    </location>
</feature>
<dbReference type="PANTHER" id="PTHR33371">
    <property type="entry name" value="INTERMEMBRANE PHOSPHOLIPID TRANSPORT SYSTEM BINDING PROTEIN MLAD-RELATED"/>
    <property type="match status" value="1"/>
</dbReference>
<dbReference type="Pfam" id="PF02470">
    <property type="entry name" value="MlaD"/>
    <property type="match status" value="1"/>
</dbReference>
<feature type="compositionally biased region" description="Polar residues" evidence="1">
    <location>
        <begin position="364"/>
        <end position="375"/>
    </location>
</feature>
<feature type="region of interest" description="Disordered" evidence="1">
    <location>
        <begin position="349"/>
        <end position="375"/>
    </location>
</feature>
<evidence type="ECO:0000259" key="2">
    <source>
        <dbReference type="Pfam" id="PF02470"/>
    </source>
</evidence>
<reference evidence="4 5" key="1">
    <citation type="submission" date="2024-03" db="EMBL/GenBank/DDBJ databases">
        <title>Rhodococcus navarretei sp. nov. and Pseudarthrobacter quantumdoti sp. nov., two new species with the ability to biosynthesize Quantum Dots isolated from soil samples at Union Glacier, Antarctica.</title>
        <authorList>
            <person name="Vargas M."/>
        </authorList>
    </citation>
    <scope>NUCLEOTIDE SEQUENCE [LARGE SCALE GENOMIC DNA]</scope>
    <source>
        <strain evidence="4 5">EXRC-4A-4</strain>
    </source>
</reference>
<evidence type="ECO:0000313" key="5">
    <source>
        <dbReference type="Proteomes" id="UP001456513"/>
    </source>
</evidence>
<sequence length="375" mass="38810">MPIVAVSAATLLVGCSTTLEDLPLPTPGVGADSYRIDAVFTDALNLPQQAKVKLGGVDIGQVQEIAAENYTARVQMAIRAGVNLPVDVRAELRQATPLGDVFVSLSSPSSGSDTSRLQPDSTIAVASTSAGASVEELLASASLVVNGGGVSRLQTIITELDTAMAGRSADASNILTQLTATVTELNERTDRIDSMLNRTQELSSILGARTEAIDAIAQQLPELTRTLADNSKGITDVITAAGGAADKLGTFTDETGPALRELLVGAEQTFSSVAAIGDDLDVAMKQLEQLAPKLTSNTKGNSVAIYVRLSWLSLAALNDPASHWPGTKDGEDFVGSLTDTLNRVYGRVTGQGLTPAPTVELPTPTGTPNSGEAGR</sequence>
<dbReference type="PANTHER" id="PTHR33371:SF15">
    <property type="entry name" value="LIPOPROTEIN LPRN"/>
    <property type="match status" value="1"/>
</dbReference>
<dbReference type="EMBL" id="JBBPCN010000001">
    <property type="protein sequence ID" value="MEK8073410.1"/>
    <property type="molecule type" value="Genomic_DNA"/>
</dbReference>
<dbReference type="InterPro" id="IPR052336">
    <property type="entry name" value="MlaD_Phospholipid_Transporter"/>
</dbReference>
<accession>A0ABU9D444</accession>
<evidence type="ECO:0000259" key="3">
    <source>
        <dbReference type="Pfam" id="PF11887"/>
    </source>
</evidence>
<keyword evidence="5" id="KW-1185">Reference proteome</keyword>
<proteinExistence type="predicted"/>
<dbReference type="InterPro" id="IPR024516">
    <property type="entry name" value="Mce_C"/>
</dbReference>
<evidence type="ECO:0000256" key="1">
    <source>
        <dbReference type="SAM" id="MobiDB-lite"/>
    </source>
</evidence>
<dbReference type="InterPro" id="IPR005693">
    <property type="entry name" value="Mce"/>
</dbReference>
<dbReference type="Pfam" id="PF11887">
    <property type="entry name" value="Mce4_CUP1"/>
    <property type="match status" value="1"/>
</dbReference>
<organism evidence="4 5">
    <name type="scientific">Rhodococcus navarretei</name>
    <dbReference type="NCBI Taxonomy" id="3128981"/>
    <lineage>
        <taxon>Bacteria</taxon>
        <taxon>Bacillati</taxon>
        <taxon>Actinomycetota</taxon>
        <taxon>Actinomycetes</taxon>
        <taxon>Mycobacteriales</taxon>
        <taxon>Nocardiaceae</taxon>
        <taxon>Rhodococcus</taxon>
    </lineage>
</organism>
<name>A0ABU9D444_9NOCA</name>
<comment type="caution">
    <text evidence="4">The sequence shown here is derived from an EMBL/GenBank/DDBJ whole genome shotgun (WGS) entry which is preliminary data.</text>
</comment>
<dbReference type="RefSeq" id="WP_341442370.1">
    <property type="nucleotide sequence ID" value="NZ_JBBPCN010000001.1"/>
</dbReference>
<feature type="domain" description="Mce/MlaD" evidence="2">
    <location>
        <begin position="33"/>
        <end position="107"/>
    </location>
</feature>
<protein>
    <submittedName>
        <fullName evidence="4">MCE family protein</fullName>
    </submittedName>
</protein>
<dbReference type="NCBIfam" id="TIGR00996">
    <property type="entry name" value="Mtu_fam_mce"/>
    <property type="match status" value="1"/>
</dbReference>
<gene>
    <name evidence="4" type="ORF">AABD04_21420</name>
</gene>